<keyword evidence="1" id="KW-0732">Signal</keyword>
<dbReference type="PROSITE" id="PS51352">
    <property type="entry name" value="THIOREDOXIN_2"/>
    <property type="match status" value="1"/>
</dbReference>
<proteinExistence type="predicted"/>
<dbReference type="GO" id="GO:0045454">
    <property type="term" value="P:cell redox homeostasis"/>
    <property type="evidence" value="ECO:0007669"/>
    <property type="project" value="TreeGrafter"/>
</dbReference>
<evidence type="ECO:0000256" key="1">
    <source>
        <dbReference type="SAM" id="SignalP"/>
    </source>
</evidence>
<dbReference type="RefSeq" id="WP_184255170.1">
    <property type="nucleotide sequence ID" value="NZ_JACHIO010000007.1"/>
</dbReference>
<accession>A0A7W7ZPN9</accession>
<feature type="signal peptide" evidence="1">
    <location>
        <begin position="1"/>
        <end position="32"/>
    </location>
</feature>
<evidence type="ECO:0000313" key="4">
    <source>
        <dbReference type="Proteomes" id="UP000584867"/>
    </source>
</evidence>
<dbReference type="GO" id="GO:0015035">
    <property type="term" value="F:protein-disulfide reductase activity"/>
    <property type="evidence" value="ECO:0007669"/>
    <property type="project" value="TreeGrafter"/>
</dbReference>
<dbReference type="Pfam" id="PF13899">
    <property type="entry name" value="Thioredoxin_7"/>
    <property type="match status" value="1"/>
</dbReference>
<dbReference type="EMBL" id="JACHIO010000007">
    <property type="protein sequence ID" value="MBB5063773.1"/>
    <property type="molecule type" value="Genomic_DNA"/>
</dbReference>
<evidence type="ECO:0000313" key="3">
    <source>
        <dbReference type="EMBL" id="MBB5063773.1"/>
    </source>
</evidence>
<dbReference type="InterPro" id="IPR036249">
    <property type="entry name" value="Thioredoxin-like_sf"/>
</dbReference>
<dbReference type="AlphaFoldDB" id="A0A7W7ZPN9"/>
<gene>
    <name evidence="3" type="ORF">HDF15_002118</name>
</gene>
<name>A0A7W7ZPN9_9BACT</name>
<comment type="caution">
    <text evidence="3">The sequence shown here is derived from an EMBL/GenBank/DDBJ whole genome shotgun (WGS) entry which is preliminary data.</text>
</comment>
<sequence length="169" mass="18313">MTAKSVLLSGTRKAFGAVVLAALLSTGGMVTAAAHAQMSAKHIYPTIEAAPADIKAALAEARRTHRRVLIDFGGDWCGDCQVLDIYFHQSPNADLLAKNFVKVNVNIGRIDANFDVAERFGVPLKRGVPALAVVDEQGKVLFAQTTGDFADMRHMQSSDLTAFLEKWKR</sequence>
<feature type="domain" description="Thioredoxin" evidence="2">
    <location>
        <begin position="38"/>
        <end position="169"/>
    </location>
</feature>
<dbReference type="SUPFAM" id="SSF52833">
    <property type="entry name" value="Thioredoxin-like"/>
    <property type="match status" value="1"/>
</dbReference>
<dbReference type="PANTHER" id="PTHR32234">
    <property type="entry name" value="THIOL:DISULFIDE INTERCHANGE PROTEIN DSBD"/>
    <property type="match status" value="1"/>
</dbReference>
<dbReference type="InterPro" id="IPR013766">
    <property type="entry name" value="Thioredoxin_domain"/>
</dbReference>
<organism evidence="3 4">
    <name type="scientific">Granulicella mallensis</name>
    <dbReference type="NCBI Taxonomy" id="940614"/>
    <lineage>
        <taxon>Bacteria</taxon>
        <taxon>Pseudomonadati</taxon>
        <taxon>Acidobacteriota</taxon>
        <taxon>Terriglobia</taxon>
        <taxon>Terriglobales</taxon>
        <taxon>Acidobacteriaceae</taxon>
        <taxon>Granulicella</taxon>
    </lineage>
</organism>
<feature type="chain" id="PRO_5031252102" evidence="1">
    <location>
        <begin position="33"/>
        <end position="169"/>
    </location>
</feature>
<dbReference type="PANTHER" id="PTHR32234:SF0">
    <property type="entry name" value="THIOL:DISULFIDE INTERCHANGE PROTEIN DSBD"/>
    <property type="match status" value="1"/>
</dbReference>
<protein>
    <submittedName>
        <fullName evidence="3">Thiol:disulfide interchange protein</fullName>
    </submittedName>
</protein>
<dbReference type="Gene3D" id="3.40.30.10">
    <property type="entry name" value="Glutaredoxin"/>
    <property type="match status" value="1"/>
</dbReference>
<dbReference type="Proteomes" id="UP000584867">
    <property type="component" value="Unassembled WGS sequence"/>
</dbReference>
<reference evidence="3 4" key="1">
    <citation type="submission" date="2020-08" db="EMBL/GenBank/DDBJ databases">
        <title>Genomic Encyclopedia of Type Strains, Phase IV (KMG-V): Genome sequencing to study the core and pangenomes of soil and plant-associated prokaryotes.</title>
        <authorList>
            <person name="Whitman W."/>
        </authorList>
    </citation>
    <scope>NUCLEOTIDE SEQUENCE [LARGE SCALE GENOMIC DNA]</scope>
    <source>
        <strain evidence="3 4">X5P3</strain>
    </source>
</reference>
<evidence type="ECO:0000259" key="2">
    <source>
        <dbReference type="PROSITE" id="PS51352"/>
    </source>
</evidence>